<dbReference type="Proteomes" id="UP000054270">
    <property type="component" value="Unassembled WGS sequence"/>
</dbReference>
<evidence type="ECO:0000313" key="3">
    <source>
        <dbReference type="Proteomes" id="UP000054270"/>
    </source>
</evidence>
<gene>
    <name evidence="2" type="ORF">HYPSUDRAFT_298485</name>
</gene>
<feature type="compositionally biased region" description="Polar residues" evidence="1">
    <location>
        <begin position="199"/>
        <end position="208"/>
    </location>
</feature>
<proteinExistence type="predicted"/>
<reference evidence="3" key="1">
    <citation type="submission" date="2014-04" db="EMBL/GenBank/DDBJ databases">
        <title>Evolutionary Origins and Diversification of the Mycorrhizal Mutualists.</title>
        <authorList>
            <consortium name="DOE Joint Genome Institute"/>
            <consortium name="Mycorrhizal Genomics Consortium"/>
            <person name="Kohler A."/>
            <person name="Kuo A."/>
            <person name="Nagy L.G."/>
            <person name="Floudas D."/>
            <person name="Copeland A."/>
            <person name="Barry K.W."/>
            <person name="Cichocki N."/>
            <person name="Veneault-Fourrey C."/>
            <person name="LaButti K."/>
            <person name="Lindquist E.A."/>
            <person name="Lipzen A."/>
            <person name="Lundell T."/>
            <person name="Morin E."/>
            <person name="Murat C."/>
            <person name="Riley R."/>
            <person name="Ohm R."/>
            <person name="Sun H."/>
            <person name="Tunlid A."/>
            <person name="Henrissat B."/>
            <person name="Grigoriev I.V."/>
            <person name="Hibbett D.S."/>
            <person name="Martin F."/>
        </authorList>
    </citation>
    <scope>NUCLEOTIDE SEQUENCE [LARGE SCALE GENOMIC DNA]</scope>
    <source>
        <strain evidence="3">FD-334 SS-4</strain>
    </source>
</reference>
<accession>A0A0D2KNR4</accession>
<keyword evidence="3" id="KW-1185">Reference proteome</keyword>
<evidence type="ECO:0000313" key="2">
    <source>
        <dbReference type="EMBL" id="KJA16227.1"/>
    </source>
</evidence>
<organism evidence="2 3">
    <name type="scientific">Hypholoma sublateritium (strain FD-334 SS-4)</name>
    <dbReference type="NCBI Taxonomy" id="945553"/>
    <lineage>
        <taxon>Eukaryota</taxon>
        <taxon>Fungi</taxon>
        <taxon>Dikarya</taxon>
        <taxon>Basidiomycota</taxon>
        <taxon>Agaricomycotina</taxon>
        <taxon>Agaricomycetes</taxon>
        <taxon>Agaricomycetidae</taxon>
        <taxon>Agaricales</taxon>
        <taxon>Agaricineae</taxon>
        <taxon>Strophariaceae</taxon>
        <taxon>Hypholoma</taxon>
    </lineage>
</organism>
<sequence length="224" mass="23852">MPHMSEGQFLSAWASWLFNRRAIVFWPFTSTPITLLSPSTPHRSCQMSRQASPLSSDAIWTLLNEYNSNKIGVILEFARHGIDFPKMMYDHFQLEASLNANTSDPSAPIIEADCPPPSISPSPEAPNVQGILARAPVADPTVWKKIAATDSVFFSAPTRKGTASQQTGASGSGGSLAQPRPAFVHQRTADPIFSAAPPSLTTSGSRSCTPPGIARGEGTPGFSG</sequence>
<protein>
    <submittedName>
        <fullName evidence="2">Uncharacterized protein</fullName>
    </submittedName>
</protein>
<dbReference type="EMBL" id="KN817625">
    <property type="protein sequence ID" value="KJA16227.1"/>
    <property type="molecule type" value="Genomic_DNA"/>
</dbReference>
<name>A0A0D2KNR4_HYPSF</name>
<feature type="region of interest" description="Disordered" evidence="1">
    <location>
        <begin position="158"/>
        <end position="224"/>
    </location>
</feature>
<evidence type="ECO:0000256" key="1">
    <source>
        <dbReference type="SAM" id="MobiDB-lite"/>
    </source>
</evidence>
<dbReference type="AlphaFoldDB" id="A0A0D2KNR4"/>